<sequence length="222" mass="25771">MSNPIHERFTNFVLPRQPHELSMEDTLKHLSKLFGRTETQVSQRYKCLQISKMENEDFKEYASRVNHQCELLKLDELNADQFKCLIFILGLKSSDDGEIRIRLLRHLNDSNEMVKLEKLKIDTALNEEKPKQCNRIGKHKQKQKVPKTSCWYCGELRPTCQLIGHKDGFSNRANKGVRANQTNKRAKPVMIQTQRLTKQSIKIPTAATTTTKQDSVQNQCFL</sequence>
<keyword evidence="2" id="KW-1185">Reference proteome</keyword>
<evidence type="ECO:0000313" key="2">
    <source>
        <dbReference type="Proteomes" id="UP000095300"/>
    </source>
</evidence>
<dbReference type="EnsemblMetazoa" id="SCAU015459-RA">
    <property type="protein sequence ID" value="SCAU015459-PA"/>
    <property type="gene ID" value="SCAU015459"/>
</dbReference>
<accession>A0A1I8QAV2</accession>
<evidence type="ECO:0000313" key="1">
    <source>
        <dbReference type="EnsemblMetazoa" id="SCAU015459-PA"/>
    </source>
</evidence>
<name>A0A1I8QAV2_STOCA</name>
<dbReference type="AlphaFoldDB" id="A0A1I8QAV2"/>
<protein>
    <submittedName>
        <fullName evidence="1">Uncharacterized protein</fullName>
    </submittedName>
</protein>
<dbReference type="OrthoDB" id="427924at2759"/>
<gene>
    <name evidence="1" type="primary">106094916</name>
</gene>
<dbReference type="VEuPathDB" id="VectorBase:SCAU015459"/>
<organism evidence="1 2">
    <name type="scientific">Stomoxys calcitrans</name>
    <name type="common">Stable fly</name>
    <name type="synonym">Conops calcitrans</name>
    <dbReference type="NCBI Taxonomy" id="35570"/>
    <lineage>
        <taxon>Eukaryota</taxon>
        <taxon>Metazoa</taxon>
        <taxon>Ecdysozoa</taxon>
        <taxon>Arthropoda</taxon>
        <taxon>Hexapoda</taxon>
        <taxon>Insecta</taxon>
        <taxon>Pterygota</taxon>
        <taxon>Neoptera</taxon>
        <taxon>Endopterygota</taxon>
        <taxon>Diptera</taxon>
        <taxon>Brachycera</taxon>
        <taxon>Muscomorpha</taxon>
        <taxon>Muscoidea</taxon>
        <taxon>Muscidae</taxon>
        <taxon>Stomoxys</taxon>
    </lineage>
</organism>
<reference evidence="1" key="1">
    <citation type="submission" date="2020-05" db="UniProtKB">
        <authorList>
            <consortium name="EnsemblMetazoa"/>
        </authorList>
    </citation>
    <scope>IDENTIFICATION</scope>
    <source>
        <strain evidence="1">USDA</strain>
    </source>
</reference>
<dbReference type="Proteomes" id="UP000095300">
    <property type="component" value="Unassembled WGS sequence"/>
</dbReference>
<dbReference type="STRING" id="35570.A0A1I8QAV2"/>
<dbReference type="KEGG" id="scac:106094916"/>
<proteinExistence type="predicted"/>